<sequence>MYRYLGIDINGFNVSGKNNLNNFVNIFSQLMTISLMSLCFSVVVQDNIIADWLGLFCFQKQQVKQLFSNIIILFTNYEDKIPLFQMFNFFKGLHKRMSL</sequence>
<dbReference type="Proteomes" id="UP001642409">
    <property type="component" value="Unassembled WGS sequence"/>
</dbReference>
<dbReference type="AlphaFoldDB" id="A0AA86REU1"/>
<name>A0AA86REU1_9EUKA</name>
<organism evidence="1">
    <name type="scientific">Hexamita inflata</name>
    <dbReference type="NCBI Taxonomy" id="28002"/>
    <lineage>
        <taxon>Eukaryota</taxon>
        <taxon>Metamonada</taxon>
        <taxon>Diplomonadida</taxon>
        <taxon>Hexamitidae</taxon>
        <taxon>Hexamitinae</taxon>
        <taxon>Hexamita</taxon>
    </lineage>
</organism>
<accession>A0AA86REU1</accession>
<reference evidence="1" key="1">
    <citation type="submission" date="2023-06" db="EMBL/GenBank/DDBJ databases">
        <authorList>
            <person name="Kurt Z."/>
        </authorList>
    </citation>
    <scope>NUCLEOTIDE SEQUENCE</scope>
</reference>
<evidence type="ECO:0000313" key="1">
    <source>
        <dbReference type="EMBL" id="CAI9976365.1"/>
    </source>
</evidence>
<keyword evidence="3" id="KW-1185">Reference proteome</keyword>
<reference evidence="2 3" key="2">
    <citation type="submission" date="2024-07" db="EMBL/GenBank/DDBJ databases">
        <authorList>
            <person name="Akdeniz Z."/>
        </authorList>
    </citation>
    <scope>NUCLEOTIDE SEQUENCE [LARGE SCALE GENOMIC DNA]</scope>
</reference>
<evidence type="ECO:0000313" key="2">
    <source>
        <dbReference type="EMBL" id="CAL6001242.1"/>
    </source>
</evidence>
<proteinExistence type="predicted"/>
<gene>
    <name evidence="2" type="ORF">HINF_LOCUS17346</name>
    <name evidence="1" type="ORF">HINF_LOCUS64010</name>
</gene>
<protein>
    <submittedName>
        <fullName evidence="2">Hypothetical_protein</fullName>
    </submittedName>
</protein>
<dbReference type="EMBL" id="CATOUU010001173">
    <property type="protein sequence ID" value="CAI9976365.1"/>
    <property type="molecule type" value="Genomic_DNA"/>
</dbReference>
<dbReference type="EMBL" id="CAXDID020000043">
    <property type="protein sequence ID" value="CAL6001242.1"/>
    <property type="molecule type" value="Genomic_DNA"/>
</dbReference>
<comment type="caution">
    <text evidence="1">The sequence shown here is derived from an EMBL/GenBank/DDBJ whole genome shotgun (WGS) entry which is preliminary data.</text>
</comment>
<evidence type="ECO:0000313" key="3">
    <source>
        <dbReference type="Proteomes" id="UP001642409"/>
    </source>
</evidence>